<sequence>MEMEGSGAVMDGIVTEFNTYEDFLDSQITPLDLYYLEDEELARQLVELGYRGSGEVLKREEFEARKAAVEASRLSQRTQQNICKKKILQLQRIYSGRKKKHCGHVLCLIRIPVLHWHYVVILHVNVNNLSFGADWRRRAAALLGMI</sequence>
<accession>A0A8C5MLB3</accession>
<dbReference type="InterPro" id="IPR027887">
    <property type="entry name" value="DUF4464"/>
</dbReference>
<evidence type="ECO:0000256" key="2">
    <source>
        <dbReference type="ARBA" id="ARBA00004123"/>
    </source>
</evidence>
<dbReference type="AlphaFoldDB" id="A0A8C5MLB3"/>
<keyword evidence="5" id="KW-0963">Cytoplasm</keyword>
<dbReference type="PANTHER" id="PTHR33588">
    <property type="entry name" value="CILIA- AND FLAGELLA-ASSOCIATED PROTEIN 299"/>
    <property type="match status" value="1"/>
</dbReference>
<evidence type="ECO:0000256" key="3">
    <source>
        <dbReference type="ARBA" id="ARBA00004496"/>
    </source>
</evidence>
<evidence type="ECO:0000256" key="4">
    <source>
        <dbReference type="ARBA" id="ARBA00021436"/>
    </source>
</evidence>
<evidence type="ECO:0000256" key="6">
    <source>
        <dbReference type="ARBA" id="ARBA00023242"/>
    </source>
</evidence>
<comment type="subcellular location">
    <subcellularLocation>
        <location evidence="3">Cytoplasm</location>
    </subcellularLocation>
    <subcellularLocation>
        <location evidence="2">Nucleus</location>
    </subcellularLocation>
</comment>
<dbReference type="GO" id="GO:0005737">
    <property type="term" value="C:cytoplasm"/>
    <property type="evidence" value="ECO:0007669"/>
    <property type="project" value="UniProtKB-SubCell"/>
</dbReference>
<dbReference type="GO" id="GO:0005634">
    <property type="term" value="C:nucleus"/>
    <property type="evidence" value="ECO:0007669"/>
    <property type="project" value="UniProtKB-SubCell"/>
</dbReference>
<evidence type="ECO:0000256" key="1">
    <source>
        <dbReference type="ARBA" id="ARBA00003056"/>
    </source>
</evidence>
<organism evidence="7 8">
    <name type="scientific">Leptobrachium leishanense</name>
    <name type="common">Leishan spiny toad</name>
    <dbReference type="NCBI Taxonomy" id="445787"/>
    <lineage>
        <taxon>Eukaryota</taxon>
        <taxon>Metazoa</taxon>
        <taxon>Chordata</taxon>
        <taxon>Craniata</taxon>
        <taxon>Vertebrata</taxon>
        <taxon>Euteleostomi</taxon>
        <taxon>Amphibia</taxon>
        <taxon>Batrachia</taxon>
        <taxon>Anura</taxon>
        <taxon>Pelobatoidea</taxon>
        <taxon>Megophryidae</taxon>
        <taxon>Leptobrachium</taxon>
    </lineage>
</organism>
<protein>
    <recommendedName>
        <fullName evidence="4">Cilia- and flagella-associated protein 299</fullName>
    </recommendedName>
</protein>
<proteinExistence type="predicted"/>
<comment type="function">
    <text evidence="1">May be involved in spermatogenesis.</text>
</comment>
<reference evidence="7" key="1">
    <citation type="submission" date="2025-08" db="UniProtKB">
        <authorList>
            <consortium name="Ensembl"/>
        </authorList>
    </citation>
    <scope>IDENTIFICATION</scope>
</reference>
<dbReference type="Pfam" id="PF14713">
    <property type="entry name" value="DUF4464"/>
    <property type="match status" value="1"/>
</dbReference>
<dbReference type="PANTHER" id="PTHR33588:SF1">
    <property type="entry name" value="CILIA- AND FLAGELLA-ASSOCIATED PROTEIN 299"/>
    <property type="match status" value="1"/>
</dbReference>
<dbReference type="GeneTree" id="ENSGT00940000166264"/>
<evidence type="ECO:0000256" key="5">
    <source>
        <dbReference type="ARBA" id="ARBA00022490"/>
    </source>
</evidence>
<dbReference type="Ensembl" id="ENSLLET00000016041.1">
    <property type="protein sequence ID" value="ENSLLEP00000015453.1"/>
    <property type="gene ID" value="ENSLLEG00000009833.1"/>
</dbReference>
<dbReference type="Proteomes" id="UP000694569">
    <property type="component" value="Unplaced"/>
</dbReference>
<name>A0A8C5MLB3_9ANUR</name>
<evidence type="ECO:0000313" key="7">
    <source>
        <dbReference type="Ensembl" id="ENSLLEP00000015453.1"/>
    </source>
</evidence>
<keyword evidence="6" id="KW-0539">Nucleus</keyword>
<evidence type="ECO:0000313" key="8">
    <source>
        <dbReference type="Proteomes" id="UP000694569"/>
    </source>
</evidence>
<reference evidence="7" key="2">
    <citation type="submission" date="2025-09" db="UniProtKB">
        <authorList>
            <consortium name="Ensembl"/>
        </authorList>
    </citation>
    <scope>IDENTIFICATION</scope>
</reference>
<keyword evidence="8" id="KW-1185">Reference proteome</keyword>
<dbReference type="OrthoDB" id="2136125at2759"/>